<dbReference type="SUPFAM" id="SSF54593">
    <property type="entry name" value="Glyoxalase/Bleomycin resistance protein/Dihydroxybiphenyl dioxygenase"/>
    <property type="match status" value="1"/>
</dbReference>
<keyword evidence="3" id="KW-1185">Reference proteome</keyword>
<dbReference type="RefSeq" id="WP_255132107.1">
    <property type="nucleotide sequence ID" value="NZ_JANDBC010000001.1"/>
</dbReference>
<reference evidence="2" key="1">
    <citation type="submission" date="2022-06" db="EMBL/GenBank/DDBJ databases">
        <title>Gracilimonas sp. CAU 1638 isolated from sea sediment.</title>
        <authorList>
            <person name="Kim W."/>
        </authorList>
    </citation>
    <scope>NUCLEOTIDE SEQUENCE</scope>
    <source>
        <strain evidence="2">CAU 1638</strain>
    </source>
</reference>
<dbReference type="InterPro" id="IPR037523">
    <property type="entry name" value="VOC_core"/>
</dbReference>
<dbReference type="PROSITE" id="PS51819">
    <property type="entry name" value="VOC"/>
    <property type="match status" value="1"/>
</dbReference>
<dbReference type="Proteomes" id="UP001139125">
    <property type="component" value="Unassembled WGS sequence"/>
</dbReference>
<organism evidence="2 3">
    <name type="scientific">Gracilimonas sediminicola</name>
    <dbReference type="NCBI Taxonomy" id="2952158"/>
    <lineage>
        <taxon>Bacteria</taxon>
        <taxon>Pseudomonadati</taxon>
        <taxon>Balneolota</taxon>
        <taxon>Balneolia</taxon>
        <taxon>Balneolales</taxon>
        <taxon>Balneolaceae</taxon>
        <taxon>Gracilimonas</taxon>
    </lineage>
</organism>
<proteinExistence type="predicted"/>
<feature type="domain" description="VOC" evidence="1">
    <location>
        <begin position="5"/>
        <end position="127"/>
    </location>
</feature>
<evidence type="ECO:0000313" key="3">
    <source>
        <dbReference type="Proteomes" id="UP001139125"/>
    </source>
</evidence>
<name>A0A9X2L0Y3_9BACT</name>
<dbReference type="Pfam" id="PF00903">
    <property type="entry name" value="Glyoxalase"/>
    <property type="match status" value="1"/>
</dbReference>
<gene>
    <name evidence="2" type="ORF">NM125_01355</name>
</gene>
<accession>A0A9X2L0Y3</accession>
<dbReference type="EMBL" id="JANDBC010000001">
    <property type="protein sequence ID" value="MCP9290222.1"/>
    <property type="molecule type" value="Genomic_DNA"/>
</dbReference>
<comment type="caution">
    <text evidence="2">The sequence shown here is derived from an EMBL/GenBank/DDBJ whole genome shotgun (WGS) entry which is preliminary data.</text>
</comment>
<dbReference type="InterPro" id="IPR029068">
    <property type="entry name" value="Glyas_Bleomycin-R_OHBP_Dase"/>
</dbReference>
<evidence type="ECO:0000259" key="1">
    <source>
        <dbReference type="PROSITE" id="PS51819"/>
    </source>
</evidence>
<evidence type="ECO:0000313" key="2">
    <source>
        <dbReference type="EMBL" id="MCP9290222.1"/>
    </source>
</evidence>
<dbReference type="AlphaFoldDB" id="A0A9X2L0Y3"/>
<sequence>MDNAKITGSAPILLVKDVEKSANYYRDKVGFSYDRFWGEPPGFCILHRNGFNLMLSRVEDERHIVPHYKVVHNMWNVYFWVDDAKKFYDELVASGAEIDYHLEEKDYGCLEFGIQDPDGYDIAFGQEL</sequence>
<dbReference type="InterPro" id="IPR004360">
    <property type="entry name" value="Glyas_Fos-R_dOase_dom"/>
</dbReference>
<dbReference type="Gene3D" id="3.10.180.10">
    <property type="entry name" value="2,3-Dihydroxybiphenyl 1,2-Dioxygenase, domain 1"/>
    <property type="match status" value="1"/>
</dbReference>
<protein>
    <submittedName>
        <fullName evidence="2">VOC family protein</fullName>
    </submittedName>
</protein>